<dbReference type="EMBL" id="CP003362">
    <property type="protein sequence ID" value="AGB50410.1"/>
    <property type="molecule type" value="Genomic_DNA"/>
</dbReference>
<dbReference type="HOGENOM" id="CLU_184564_0_0_2"/>
<evidence type="ECO:0000313" key="1">
    <source>
        <dbReference type="EMBL" id="AGB50410.1"/>
    </source>
</evidence>
<reference evidence="2" key="1">
    <citation type="submission" date="2012-02" db="EMBL/GenBank/DDBJ databases">
        <title>Complete sequence of chromosome of Methanomethylovorans hollandica DSM 15978.</title>
        <authorList>
            <person name="Lucas S."/>
            <person name="Copeland A."/>
            <person name="Lapidus A."/>
            <person name="Glavina del Rio T."/>
            <person name="Dalin E."/>
            <person name="Tice H."/>
            <person name="Bruce D."/>
            <person name="Goodwin L."/>
            <person name="Pitluck S."/>
            <person name="Peters L."/>
            <person name="Mikhailova N."/>
            <person name="Held B."/>
            <person name="Kyrpides N."/>
            <person name="Mavromatis K."/>
            <person name="Ivanova N."/>
            <person name="Brettin T."/>
            <person name="Detter J.C."/>
            <person name="Han C."/>
            <person name="Larimer F."/>
            <person name="Land M."/>
            <person name="Hauser L."/>
            <person name="Markowitz V."/>
            <person name="Cheng J.-F."/>
            <person name="Hugenholtz P."/>
            <person name="Woyke T."/>
            <person name="Wu D."/>
            <person name="Spring S."/>
            <person name="Schroeder M."/>
            <person name="Brambilla E."/>
            <person name="Klenk H.-P."/>
            <person name="Eisen J.A."/>
        </authorList>
    </citation>
    <scope>NUCLEOTIDE SEQUENCE [LARGE SCALE GENOMIC DNA]</scope>
    <source>
        <strain evidence="2">DSM 15978 / NBRC 107637 / DMS1</strain>
    </source>
</reference>
<protein>
    <recommendedName>
        <fullName evidence="3">Zinc finger protein</fullName>
    </recommendedName>
</protein>
<proteinExistence type="predicted"/>
<dbReference type="KEGG" id="mhz:Metho_2249"/>
<accession>L0L0E4</accession>
<dbReference type="Pfam" id="PF09947">
    <property type="entry name" value="DUF2180"/>
    <property type="match status" value="1"/>
</dbReference>
<keyword evidence="2" id="KW-1185">Reference proteome</keyword>
<evidence type="ECO:0008006" key="3">
    <source>
        <dbReference type="Google" id="ProtNLM"/>
    </source>
</evidence>
<dbReference type="OrthoDB" id="144520at2157"/>
<dbReference type="STRING" id="867904.Metho_2249"/>
<dbReference type="Proteomes" id="UP000010866">
    <property type="component" value="Chromosome"/>
</dbReference>
<name>L0L0E4_METHD</name>
<dbReference type="AlphaFoldDB" id="L0L0E4"/>
<dbReference type="RefSeq" id="WP_015325575.1">
    <property type="nucleotide sequence ID" value="NC_019977.1"/>
</dbReference>
<dbReference type="GeneID" id="14408327"/>
<gene>
    <name evidence="1" type="ordered locus">Metho_2249</name>
</gene>
<organism evidence="1 2">
    <name type="scientific">Methanomethylovorans hollandica (strain DSM 15978 / NBRC 107637 / DMS1)</name>
    <dbReference type="NCBI Taxonomy" id="867904"/>
    <lineage>
        <taxon>Archaea</taxon>
        <taxon>Methanobacteriati</taxon>
        <taxon>Methanobacteriota</taxon>
        <taxon>Stenosarchaea group</taxon>
        <taxon>Methanomicrobia</taxon>
        <taxon>Methanosarcinales</taxon>
        <taxon>Methanosarcinaceae</taxon>
        <taxon>Methanomethylovorans</taxon>
    </lineage>
</organism>
<sequence length="72" mass="8008">MMKCYDCMEKGKDSNAVCICITCGKGLCLDHTKELELPVTVGTPPDLKRLPNSLPRLVCNYCINQIIEDGFD</sequence>
<dbReference type="InterPro" id="IPR017211">
    <property type="entry name" value="UCP037465_Znf"/>
</dbReference>
<evidence type="ECO:0000313" key="2">
    <source>
        <dbReference type="Proteomes" id="UP000010866"/>
    </source>
</evidence>